<comment type="caution">
    <text evidence="1">The sequence shown here is derived from an EMBL/GenBank/DDBJ whole genome shotgun (WGS) entry which is preliminary data.</text>
</comment>
<dbReference type="InterPro" id="IPR023214">
    <property type="entry name" value="HAD_sf"/>
</dbReference>
<gene>
    <name evidence="1" type="ORF">FHS40_008468</name>
</gene>
<dbReference type="GO" id="GO:0016787">
    <property type="term" value="F:hydrolase activity"/>
    <property type="evidence" value="ECO:0007669"/>
    <property type="project" value="UniProtKB-KW"/>
</dbReference>
<accession>A0A7W8B521</accession>
<sequence>MEGALAAGVRVIAVATGRTSAQDLHAAGADMVLTDLSTTKALVDLVTAR</sequence>
<dbReference type="EMBL" id="JACHJD010000026">
    <property type="protein sequence ID" value="MBB5109340.1"/>
    <property type="molecule type" value="Genomic_DNA"/>
</dbReference>
<reference evidence="1 2" key="1">
    <citation type="submission" date="2020-08" db="EMBL/GenBank/DDBJ databases">
        <title>Genomic Encyclopedia of Type Strains, Phase III (KMG-III): the genomes of soil and plant-associated and newly described type strains.</title>
        <authorList>
            <person name="Whitman W."/>
        </authorList>
    </citation>
    <scope>NUCLEOTIDE SEQUENCE [LARGE SCALE GENOMIC DNA]</scope>
    <source>
        <strain evidence="1 2">CECT 3146</strain>
    </source>
</reference>
<dbReference type="AlphaFoldDB" id="A0A7W8B521"/>
<organism evidence="1 2">
    <name type="scientific">Streptomyces spectabilis</name>
    <dbReference type="NCBI Taxonomy" id="68270"/>
    <lineage>
        <taxon>Bacteria</taxon>
        <taxon>Bacillati</taxon>
        <taxon>Actinomycetota</taxon>
        <taxon>Actinomycetes</taxon>
        <taxon>Kitasatosporales</taxon>
        <taxon>Streptomycetaceae</taxon>
        <taxon>Streptomyces</taxon>
    </lineage>
</organism>
<evidence type="ECO:0000313" key="1">
    <source>
        <dbReference type="EMBL" id="MBB5109340.1"/>
    </source>
</evidence>
<dbReference type="Proteomes" id="UP000549009">
    <property type="component" value="Unassembled WGS sequence"/>
</dbReference>
<name>A0A7W8B521_STRST</name>
<dbReference type="InterPro" id="IPR036412">
    <property type="entry name" value="HAD-like_sf"/>
</dbReference>
<protein>
    <submittedName>
        <fullName evidence="1">Phosphoglycolate phosphatase-like HAD superfamily hydrolase</fullName>
    </submittedName>
</protein>
<dbReference type="RefSeq" id="WP_229879707.1">
    <property type="nucleotide sequence ID" value="NZ_BMSQ01000030.1"/>
</dbReference>
<dbReference type="SUPFAM" id="SSF56784">
    <property type="entry name" value="HAD-like"/>
    <property type="match status" value="1"/>
</dbReference>
<keyword evidence="1" id="KW-0378">Hydrolase</keyword>
<dbReference type="Gene3D" id="3.40.50.1000">
    <property type="entry name" value="HAD superfamily/HAD-like"/>
    <property type="match status" value="1"/>
</dbReference>
<proteinExistence type="predicted"/>
<evidence type="ECO:0000313" key="2">
    <source>
        <dbReference type="Proteomes" id="UP000549009"/>
    </source>
</evidence>
<keyword evidence="2" id="KW-1185">Reference proteome</keyword>
<dbReference type="Pfam" id="PF13242">
    <property type="entry name" value="Hydrolase_like"/>
    <property type="match status" value="1"/>
</dbReference>